<proteinExistence type="predicted"/>
<sequence length="130" mass="14282">MKTLIKPLLVAFSLFLVNNSTSHAQALTYPQPSASFQSGIFTTAEGKIQVSLDKKTGQRVDVRLTNAAGQVLFVHQLTKQQQTARLRLDVSSLPDGPYQLIITDGKETTRQSVTLNTKQAQESNRLVAIN</sequence>
<dbReference type="Proteomes" id="UP000700732">
    <property type="component" value="Unassembled WGS sequence"/>
</dbReference>
<dbReference type="Pfam" id="PF18962">
    <property type="entry name" value="Por_Secre_tail"/>
    <property type="match status" value="1"/>
</dbReference>
<organism evidence="3 4">
    <name type="scientific">Spirosoma utsteinense</name>
    <dbReference type="NCBI Taxonomy" id="2585773"/>
    <lineage>
        <taxon>Bacteria</taxon>
        <taxon>Pseudomonadati</taxon>
        <taxon>Bacteroidota</taxon>
        <taxon>Cytophagia</taxon>
        <taxon>Cytophagales</taxon>
        <taxon>Cytophagaceae</taxon>
        <taxon>Spirosoma</taxon>
    </lineage>
</organism>
<evidence type="ECO:0000313" key="3">
    <source>
        <dbReference type="EMBL" id="MBC3794769.1"/>
    </source>
</evidence>
<dbReference type="RefSeq" id="WP_186741606.1">
    <property type="nucleotide sequence ID" value="NZ_VFIA01000058.1"/>
</dbReference>
<gene>
    <name evidence="3" type="ORF">FH603_5301</name>
</gene>
<feature type="domain" description="Secretion system C-terminal sorting" evidence="2">
    <location>
        <begin position="44"/>
        <end position="110"/>
    </location>
</feature>
<evidence type="ECO:0000256" key="1">
    <source>
        <dbReference type="SAM" id="SignalP"/>
    </source>
</evidence>
<dbReference type="InterPro" id="IPR026444">
    <property type="entry name" value="Secre_tail"/>
</dbReference>
<keyword evidence="4" id="KW-1185">Reference proteome</keyword>
<evidence type="ECO:0000259" key="2">
    <source>
        <dbReference type="Pfam" id="PF18962"/>
    </source>
</evidence>
<feature type="signal peptide" evidence="1">
    <location>
        <begin position="1"/>
        <end position="24"/>
    </location>
</feature>
<accession>A0ABR6WE07</accession>
<name>A0ABR6WE07_9BACT</name>
<comment type="caution">
    <text evidence="3">The sequence shown here is derived from an EMBL/GenBank/DDBJ whole genome shotgun (WGS) entry which is preliminary data.</text>
</comment>
<protein>
    <recommendedName>
        <fullName evidence="2">Secretion system C-terminal sorting domain-containing protein</fullName>
    </recommendedName>
</protein>
<feature type="chain" id="PRO_5047485663" description="Secretion system C-terminal sorting domain-containing protein" evidence="1">
    <location>
        <begin position="25"/>
        <end position="130"/>
    </location>
</feature>
<reference evidence="3 4" key="1">
    <citation type="submission" date="2019-06" db="EMBL/GenBank/DDBJ databases">
        <title>Spirosoma utsteinense sp. nov. isolated from Antarctic ice-free soils.</title>
        <authorList>
            <person name="Tahon G."/>
        </authorList>
    </citation>
    <scope>NUCLEOTIDE SEQUENCE [LARGE SCALE GENOMIC DNA]</scope>
    <source>
        <strain evidence="3 4">LMG 31447</strain>
    </source>
</reference>
<evidence type="ECO:0000313" key="4">
    <source>
        <dbReference type="Proteomes" id="UP000700732"/>
    </source>
</evidence>
<keyword evidence="1" id="KW-0732">Signal</keyword>
<dbReference type="EMBL" id="VFIA01000058">
    <property type="protein sequence ID" value="MBC3794769.1"/>
    <property type="molecule type" value="Genomic_DNA"/>
</dbReference>
<dbReference type="NCBIfam" id="TIGR04183">
    <property type="entry name" value="Por_Secre_tail"/>
    <property type="match status" value="1"/>
</dbReference>